<evidence type="ECO:0000256" key="1">
    <source>
        <dbReference type="ARBA" id="ARBA00000098"/>
    </source>
</evidence>
<sequence>MRISQLFSSLLIAGSFANFTFSQALEGIKQPVYHASETQHVNLIHTELEVAFDWENSALKGKEKLVFTPHYRPISELVLDAKSMAFETISMKGETLHYTYDGLVLKITLPGSFTRKDTLAINIVYTAFPEELEAEGSAAITEAKGLYFINPKKEQGGRMPQLWTQGETEASSAWFPTVDTPNQKHAQDIYITVEPNSMALSNGALIDIQKSEDAWVYHWKQELEHAPYLSMMAVGNFVEIKDSVRLASGRILPLSYYVEPEWQGEAKQIFGNTGEMIQHFSKLLGVEFPWDKYSQIIVRNFVSGAMENTSAVVFGDFVYRTEAEALDKNSDDIIAHELFHHWFGDLLTCESWSNLPLNESFANYSQYLWDEFKYGKEEAAYNAQQEAFGFYNSAAFAGHHNMIWFDYENKEDMFDGHSYNKGGRILHMLRTYLGDDLFFDAIKYYLEENSYQSVEIHNLRLAFEKVSGEDLNWFFNQWFLDDYVPNLIVNHEVKDSVLKVKIHQNQNLMKAPLYQLPLKFMVYTSKGNYTYNIRIEDEYEVFEFPLDGSLENFILDGDNSLLAEVSTDKPDAFFVNQYHQRENYLDRYEVLQAVKESSSEALKNIVLEALNDPFWAVRYEALTMVGKLNKDQRKKALNIIAELALKDAKPQVRQRALHLLRYKEKKSKLQALCVQLLKEDASWLVKGEALSVLGGLQPKLALEWAAKFEKEQANSILIALSDLYAEIGEKEQLNFFTSHLNTNTMNDGTYSAMLGAFTLYLKDEDISVLAENWKIYQQVAERGLGDAEKFVPLYLRSLVGLMEFRAQELQNEIDTLRKNNDVAIAAQKQKVLDAALSEIEAAKAYLSSSEERKH</sequence>
<dbReference type="EMBL" id="FPAS01000006">
    <property type="protein sequence ID" value="SFT89611.1"/>
    <property type="molecule type" value="Genomic_DNA"/>
</dbReference>
<keyword evidence="7" id="KW-0645">Protease</keyword>
<dbReference type="Proteomes" id="UP000236454">
    <property type="component" value="Unassembled WGS sequence"/>
</dbReference>
<dbReference type="InterPro" id="IPR050344">
    <property type="entry name" value="Peptidase_M1_aminopeptidases"/>
</dbReference>
<feature type="chain" id="PRO_5014783340" description="Aminopeptidase N" evidence="13">
    <location>
        <begin position="25"/>
        <end position="854"/>
    </location>
</feature>
<dbReference type="InterPro" id="IPR042097">
    <property type="entry name" value="Aminopeptidase_N-like_N_sf"/>
</dbReference>
<dbReference type="InterPro" id="IPR045357">
    <property type="entry name" value="Aminopeptidase_N-like_N"/>
</dbReference>
<evidence type="ECO:0000256" key="10">
    <source>
        <dbReference type="ARBA" id="ARBA00022833"/>
    </source>
</evidence>
<keyword evidence="17" id="KW-1185">Reference proteome</keyword>
<evidence type="ECO:0000256" key="6">
    <source>
        <dbReference type="ARBA" id="ARBA00022438"/>
    </source>
</evidence>
<comment type="catalytic activity">
    <reaction evidence="1">
        <text>Release of an N-terminal amino acid, Xaa-|-Yaa- from a peptide, amide or arylamide. Xaa is preferably Ala, but may be most amino acids including Pro (slow action). When a terminal hydrophobic residue is followed by a prolyl residue, the two may be released as an intact Xaa-Pro dipeptide.</text>
        <dbReference type="EC" id="3.4.11.2"/>
    </reaction>
</comment>
<dbReference type="Gene3D" id="1.10.390.10">
    <property type="entry name" value="Neutral Protease Domain 2"/>
    <property type="match status" value="1"/>
</dbReference>
<keyword evidence="6 16" id="KW-0031">Aminopeptidase</keyword>
<dbReference type="Pfam" id="PF01433">
    <property type="entry name" value="Peptidase_M1"/>
    <property type="match status" value="1"/>
</dbReference>
<keyword evidence="11" id="KW-0482">Metalloprotease</keyword>
<evidence type="ECO:0000256" key="8">
    <source>
        <dbReference type="ARBA" id="ARBA00022723"/>
    </source>
</evidence>
<dbReference type="GO" id="GO:0008270">
    <property type="term" value="F:zinc ion binding"/>
    <property type="evidence" value="ECO:0007669"/>
    <property type="project" value="InterPro"/>
</dbReference>
<dbReference type="GO" id="GO:0070006">
    <property type="term" value="F:metalloaminopeptidase activity"/>
    <property type="evidence" value="ECO:0007669"/>
    <property type="project" value="TreeGrafter"/>
</dbReference>
<evidence type="ECO:0000256" key="3">
    <source>
        <dbReference type="ARBA" id="ARBA00010136"/>
    </source>
</evidence>
<gene>
    <name evidence="16" type="ORF">SAMN05216474_3013</name>
</gene>
<name>A0A1I7BR78_9FLAO</name>
<dbReference type="GO" id="GO:0016020">
    <property type="term" value="C:membrane"/>
    <property type="evidence" value="ECO:0007669"/>
    <property type="project" value="TreeGrafter"/>
</dbReference>
<dbReference type="InterPro" id="IPR001930">
    <property type="entry name" value="Peptidase_M1"/>
</dbReference>
<dbReference type="GO" id="GO:0005737">
    <property type="term" value="C:cytoplasm"/>
    <property type="evidence" value="ECO:0007669"/>
    <property type="project" value="TreeGrafter"/>
</dbReference>
<dbReference type="InterPro" id="IPR011989">
    <property type="entry name" value="ARM-like"/>
</dbReference>
<evidence type="ECO:0000256" key="11">
    <source>
        <dbReference type="ARBA" id="ARBA00023049"/>
    </source>
</evidence>
<dbReference type="PANTHER" id="PTHR11533:SF174">
    <property type="entry name" value="PUROMYCIN-SENSITIVE AMINOPEPTIDASE-RELATED"/>
    <property type="match status" value="1"/>
</dbReference>
<evidence type="ECO:0000256" key="9">
    <source>
        <dbReference type="ARBA" id="ARBA00022801"/>
    </source>
</evidence>
<feature type="signal peptide" evidence="13">
    <location>
        <begin position="1"/>
        <end position="24"/>
    </location>
</feature>
<dbReference type="OrthoDB" id="100605at2"/>
<evidence type="ECO:0000313" key="17">
    <source>
        <dbReference type="Proteomes" id="UP000236454"/>
    </source>
</evidence>
<evidence type="ECO:0000256" key="5">
    <source>
        <dbReference type="ARBA" id="ARBA00015611"/>
    </source>
</evidence>
<feature type="domain" description="Aminopeptidase N-like N-terminal" evidence="15">
    <location>
        <begin position="45"/>
        <end position="229"/>
    </location>
</feature>
<dbReference type="InterPro" id="IPR016024">
    <property type="entry name" value="ARM-type_fold"/>
</dbReference>
<dbReference type="GO" id="GO:0006508">
    <property type="term" value="P:proteolysis"/>
    <property type="evidence" value="ECO:0007669"/>
    <property type="project" value="UniProtKB-KW"/>
</dbReference>
<feature type="domain" description="Peptidase M1 membrane alanine aminopeptidase" evidence="14">
    <location>
        <begin position="272"/>
        <end position="478"/>
    </location>
</feature>
<dbReference type="AlphaFoldDB" id="A0A1I7BR78"/>
<dbReference type="Gene3D" id="1.25.10.10">
    <property type="entry name" value="Leucine-rich Repeat Variant"/>
    <property type="match status" value="1"/>
</dbReference>
<keyword evidence="13" id="KW-0732">Signal</keyword>
<evidence type="ECO:0000313" key="16">
    <source>
        <dbReference type="EMBL" id="SFT89611.1"/>
    </source>
</evidence>
<evidence type="ECO:0000256" key="7">
    <source>
        <dbReference type="ARBA" id="ARBA00022670"/>
    </source>
</evidence>
<dbReference type="GO" id="GO:0042277">
    <property type="term" value="F:peptide binding"/>
    <property type="evidence" value="ECO:0007669"/>
    <property type="project" value="TreeGrafter"/>
</dbReference>
<evidence type="ECO:0000259" key="15">
    <source>
        <dbReference type="Pfam" id="PF17900"/>
    </source>
</evidence>
<keyword evidence="9" id="KW-0378">Hydrolase</keyword>
<dbReference type="STRING" id="477690.SAMN05216474_3013"/>
<dbReference type="InterPro" id="IPR014782">
    <property type="entry name" value="Peptidase_M1_dom"/>
</dbReference>
<dbReference type="Pfam" id="PF17900">
    <property type="entry name" value="Peptidase_M1_N"/>
    <property type="match status" value="1"/>
</dbReference>
<organism evidence="16 17">
    <name type="scientific">Lishizhenia tianjinensis</name>
    <dbReference type="NCBI Taxonomy" id="477690"/>
    <lineage>
        <taxon>Bacteria</taxon>
        <taxon>Pseudomonadati</taxon>
        <taxon>Bacteroidota</taxon>
        <taxon>Flavobacteriia</taxon>
        <taxon>Flavobacteriales</taxon>
        <taxon>Crocinitomicaceae</taxon>
        <taxon>Lishizhenia</taxon>
    </lineage>
</organism>
<feature type="coiled-coil region" evidence="12">
    <location>
        <begin position="799"/>
        <end position="826"/>
    </location>
</feature>
<evidence type="ECO:0000256" key="12">
    <source>
        <dbReference type="SAM" id="Coils"/>
    </source>
</evidence>
<dbReference type="InterPro" id="IPR027268">
    <property type="entry name" value="Peptidase_M4/M1_CTD_sf"/>
</dbReference>
<keyword evidence="10" id="KW-0862">Zinc</keyword>
<proteinExistence type="inferred from homology"/>
<protein>
    <recommendedName>
        <fullName evidence="5">Aminopeptidase N</fullName>
        <ecNumber evidence="4">3.4.11.2</ecNumber>
    </recommendedName>
</protein>
<dbReference type="PRINTS" id="PR00756">
    <property type="entry name" value="ALADIPTASE"/>
</dbReference>
<evidence type="ECO:0000256" key="2">
    <source>
        <dbReference type="ARBA" id="ARBA00001947"/>
    </source>
</evidence>
<dbReference type="SUPFAM" id="SSF48371">
    <property type="entry name" value="ARM repeat"/>
    <property type="match status" value="1"/>
</dbReference>
<dbReference type="GO" id="GO:0043171">
    <property type="term" value="P:peptide catabolic process"/>
    <property type="evidence" value="ECO:0007669"/>
    <property type="project" value="TreeGrafter"/>
</dbReference>
<dbReference type="CDD" id="cd09603">
    <property type="entry name" value="M1_APN_like"/>
    <property type="match status" value="1"/>
</dbReference>
<accession>A0A1I7BR78</accession>
<dbReference type="Gene3D" id="2.60.40.1730">
    <property type="entry name" value="tricorn interacting facor f3 domain"/>
    <property type="match status" value="1"/>
</dbReference>
<dbReference type="GO" id="GO:0016285">
    <property type="term" value="F:alanyl aminopeptidase activity"/>
    <property type="evidence" value="ECO:0007669"/>
    <property type="project" value="UniProtKB-EC"/>
</dbReference>
<keyword evidence="12" id="KW-0175">Coiled coil</keyword>
<evidence type="ECO:0000256" key="4">
    <source>
        <dbReference type="ARBA" id="ARBA00012564"/>
    </source>
</evidence>
<dbReference type="RefSeq" id="WP_090252806.1">
    <property type="nucleotide sequence ID" value="NZ_FPAS01000006.1"/>
</dbReference>
<dbReference type="PANTHER" id="PTHR11533">
    <property type="entry name" value="PROTEASE M1 ZINC METALLOPROTEASE"/>
    <property type="match status" value="1"/>
</dbReference>
<dbReference type="Pfam" id="PF13646">
    <property type="entry name" value="HEAT_2"/>
    <property type="match status" value="1"/>
</dbReference>
<dbReference type="GO" id="GO:0005615">
    <property type="term" value="C:extracellular space"/>
    <property type="evidence" value="ECO:0007669"/>
    <property type="project" value="TreeGrafter"/>
</dbReference>
<keyword evidence="8" id="KW-0479">Metal-binding</keyword>
<dbReference type="EC" id="3.4.11.2" evidence="4"/>
<evidence type="ECO:0000259" key="14">
    <source>
        <dbReference type="Pfam" id="PF01433"/>
    </source>
</evidence>
<reference evidence="16 17" key="1">
    <citation type="submission" date="2016-10" db="EMBL/GenBank/DDBJ databases">
        <authorList>
            <person name="de Groot N.N."/>
        </authorList>
    </citation>
    <scope>NUCLEOTIDE SEQUENCE [LARGE SCALE GENOMIC DNA]</scope>
    <source>
        <strain evidence="16 17">CGMCC 1.7005</strain>
    </source>
</reference>
<comment type="similarity">
    <text evidence="3">Belongs to the peptidase M1 family.</text>
</comment>
<dbReference type="SUPFAM" id="SSF63737">
    <property type="entry name" value="Leukotriene A4 hydrolase N-terminal domain"/>
    <property type="match status" value="1"/>
</dbReference>
<evidence type="ECO:0000256" key="13">
    <source>
        <dbReference type="SAM" id="SignalP"/>
    </source>
</evidence>
<dbReference type="SUPFAM" id="SSF55486">
    <property type="entry name" value="Metalloproteases ('zincins'), catalytic domain"/>
    <property type="match status" value="1"/>
</dbReference>
<comment type="cofactor">
    <cofactor evidence="2">
        <name>Zn(2+)</name>
        <dbReference type="ChEBI" id="CHEBI:29105"/>
    </cofactor>
</comment>